<accession>A0ABQ0F3Q0</accession>
<evidence type="ECO:0000313" key="2">
    <source>
        <dbReference type="EMBL" id="GAB1293908.1"/>
    </source>
</evidence>
<dbReference type="Proteomes" id="UP001623349">
    <property type="component" value="Unassembled WGS sequence"/>
</dbReference>
<gene>
    <name evidence="2" type="ORF">APTSU1_000914100</name>
</gene>
<comment type="caution">
    <text evidence="2">The sequence shown here is derived from an EMBL/GenBank/DDBJ whole genome shotgun (WGS) entry which is preliminary data.</text>
</comment>
<keyword evidence="3" id="KW-1185">Reference proteome</keyword>
<dbReference type="EMBL" id="BAAFST010000009">
    <property type="protein sequence ID" value="GAB1293908.1"/>
    <property type="molecule type" value="Genomic_DNA"/>
</dbReference>
<protein>
    <submittedName>
        <fullName evidence="2">Uncharacterized protein</fullName>
    </submittedName>
</protein>
<feature type="region of interest" description="Disordered" evidence="1">
    <location>
        <begin position="1"/>
        <end position="20"/>
    </location>
</feature>
<evidence type="ECO:0000313" key="3">
    <source>
        <dbReference type="Proteomes" id="UP001623349"/>
    </source>
</evidence>
<organism evidence="2 3">
    <name type="scientific">Apodemus speciosus</name>
    <name type="common">Large Japanese field mouse</name>
    <dbReference type="NCBI Taxonomy" id="105296"/>
    <lineage>
        <taxon>Eukaryota</taxon>
        <taxon>Metazoa</taxon>
        <taxon>Chordata</taxon>
        <taxon>Craniata</taxon>
        <taxon>Vertebrata</taxon>
        <taxon>Euteleostomi</taxon>
        <taxon>Mammalia</taxon>
        <taxon>Eutheria</taxon>
        <taxon>Euarchontoglires</taxon>
        <taxon>Glires</taxon>
        <taxon>Rodentia</taxon>
        <taxon>Myomorpha</taxon>
        <taxon>Muroidea</taxon>
        <taxon>Muridae</taxon>
        <taxon>Murinae</taxon>
        <taxon>Apodemus</taxon>
    </lineage>
</organism>
<reference evidence="2 3" key="1">
    <citation type="submission" date="2024-08" db="EMBL/GenBank/DDBJ databases">
        <title>The draft genome of Apodemus speciosus.</title>
        <authorList>
            <person name="Nabeshima K."/>
            <person name="Suzuki S."/>
            <person name="Onuma M."/>
        </authorList>
    </citation>
    <scope>NUCLEOTIDE SEQUENCE [LARGE SCALE GENOMIC DNA]</scope>
    <source>
        <strain evidence="2">IB14-021</strain>
    </source>
</reference>
<sequence length="36" mass="3924">MEVTSRPVPPLFSPSSETFSGFVRGLSTQLGEEPKE</sequence>
<proteinExistence type="predicted"/>
<evidence type="ECO:0000256" key="1">
    <source>
        <dbReference type="SAM" id="MobiDB-lite"/>
    </source>
</evidence>
<name>A0ABQ0F3Q0_APOSI</name>